<dbReference type="Pfam" id="PF00067">
    <property type="entry name" value="p450"/>
    <property type="match status" value="1"/>
</dbReference>
<reference evidence="6" key="1">
    <citation type="submission" date="2021-04" db="EMBL/GenBank/DDBJ databases">
        <title>Draft genome of Fusarium avenaceum strain F156N33, isolated from an atmospheric sample in Virginia.</title>
        <authorList>
            <person name="Yang S."/>
            <person name="Vinatzer B.A."/>
            <person name="Coleman J."/>
        </authorList>
    </citation>
    <scope>NUCLEOTIDE SEQUENCE</scope>
    <source>
        <strain evidence="6">F156N33</strain>
    </source>
</reference>
<dbReference type="Gene3D" id="2.115.10.20">
    <property type="entry name" value="Glycosyl hydrolase domain, family 43"/>
    <property type="match status" value="1"/>
</dbReference>
<name>A0A9P7GYY2_9HYPO</name>
<evidence type="ECO:0000313" key="7">
    <source>
        <dbReference type="Proteomes" id="UP000782241"/>
    </source>
</evidence>
<keyword evidence="7" id="KW-1185">Reference proteome</keyword>
<keyword evidence="2" id="KW-0378">Hydrolase</keyword>
<dbReference type="GO" id="GO:0000324">
    <property type="term" value="C:fungal-type vacuole"/>
    <property type="evidence" value="ECO:0007669"/>
    <property type="project" value="TreeGrafter"/>
</dbReference>
<proteinExistence type="inferred from homology"/>
<protein>
    <recommendedName>
        <fullName evidence="5">Glycosyl hydrolase family 32 N-terminal domain-containing protein</fullName>
    </recommendedName>
</protein>
<dbReference type="Gene3D" id="2.60.120.560">
    <property type="entry name" value="Exo-inulinase, domain 1"/>
    <property type="match status" value="1"/>
</dbReference>
<dbReference type="InterPro" id="IPR013320">
    <property type="entry name" value="ConA-like_dom_sf"/>
</dbReference>
<evidence type="ECO:0000313" key="6">
    <source>
        <dbReference type="EMBL" id="KAG5656928.1"/>
    </source>
</evidence>
<dbReference type="SUPFAM" id="SSF75005">
    <property type="entry name" value="Arabinanase/levansucrase/invertase"/>
    <property type="match status" value="1"/>
</dbReference>
<dbReference type="SUPFAM" id="SSF48264">
    <property type="entry name" value="Cytochrome P450"/>
    <property type="match status" value="1"/>
</dbReference>
<dbReference type="SUPFAM" id="SSF49899">
    <property type="entry name" value="Concanavalin A-like lectins/glucanases"/>
    <property type="match status" value="1"/>
</dbReference>
<keyword evidence="3" id="KW-0326">Glycosidase</keyword>
<dbReference type="EMBL" id="JAGPUO010000019">
    <property type="protein sequence ID" value="KAG5656928.1"/>
    <property type="molecule type" value="Genomic_DNA"/>
</dbReference>
<dbReference type="InterPro" id="IPR018053">
    <property type="entry name" value="Glyco_hydro_32_AS"/>
</dbReference>
<dbReference type="CDD" id="cd11041">
    <property type="entry name" value="CYP503A1-like"/>
    <property type="match status" value="1"/>
</dbReference>
<dbReference type="GO" id="GO:0004575">
    <property type="term" value="F:sucrose alpha-glucosidase activity"/>
    <property type="evidence" value="ECO:0007669"/>
    <property type="project" value="TreeGrafter"/>
</dbReference>
<dbReference type="Proteomes" id="UP000782241">
    <property type="component" value="Unassembled WGS sequence"/>
</dbReference>
<gene>
    <name evidence="6" type="ORF">KAF25_011097</name>
</gene>
<dbReference type="InterPro" id="IPR036396">
    <property type="entry name" value="Cyt_P450_sf"/>
</dbReference>
<comment type="similarity">
    <text evidence="1">Belongs to the glycosyl hydrolase 32 family.</text>
</comment>
<dbReference type="FunFam" id="2.115.10.20:FF:000002">
    <property type="entry name" value="Invertase 2"/>
    <property type="match status" value="1"/>
</dbReference>
<dbReference type="GO" id="GO:0016705">
    <property type="term" value="F:oxidoreductase activity, acting on paired donors, with incorporation or reduction of molecular oxygen"/>
    <property type="evidence" value="ECO:0007669"/>
    <property type="project" value="InterPro"/>
</dbReference>
<dbReference type="GO" id="GO:0005506">
    <property type="term" value="F:iron ion binding"/>
    <property type="evidence" value="ECO:0007669"/>
    <property type="project" value="InterPro"/>
</dbReference>
<evidence type="ECO:0000256" key="4">
    <source>
        <dbReference type="SAM" id="SignalP"/>
    </source>
</evidence>
<dbReference type="PANTHER" id="PTHR42800">
    <property type="entry name" value="EXOINULINASE INUD (AFU_ORTHOLOGUE AFUA_5G00480)"/>
    <property type="match status" value="1"/>
</dbReference>
<dbReference type="Gene3D" id="1.10.630.10">
    <property type="entry name" value="Cytochrome P450"/>
    <property type="match status" value="1"/>
</dbReference>
<dbReference type="PANTHER" id="PTHR42800:SF2">
    <property type="entry name" value="INVERTASE-RELATED"/>
    <property type="match status" value="1"/>
</dbReference>
<dbReference type="AlphaFoldDB" id="A0A9P7GYY2"/>
<dbReference type="Pfam" id="PF00251">
    <property type="entry name" value="Glyco_hydro_32N"/>
    <property type="match status" value="1"/>
</dbReference>
<dbReference type="InterPro" id="IPR001362">
    <property type="entry name" value="Glyco_hydro_32"/>
</dbReference>
<feature type="signal peptide" evidence="4">
    <location>
        <begin position="1"/>
        <end position="21"/>
    </location>
</feature>
<dbReference type="SMART" id="SM00640">
    <property type="entry name" value="Glyco_32"/>
    <property type="match status" value="1"/>
</dbReference>
<organism evidence="6 7">
    <name type="scientific">Fusarium avenaceum</name>
    <dbReference type="NCBI Taxonomy" id="40199"/>
    <lineage>
        <taxon>Eukaryota</taxon>
        <taxon>Fungi</taxon>
        <taxon>Dikarya</taxon>
        <taxon>Ascomycota</taxon>
        <taxon>Pezizomycotina</taxon>
        <taxon>Sordariomycetes</taxon>
        <taxon>Hypocreomycetidae</taxon>
        <taxon>Hypocreales</taxon>
        <taxon>Nectriaceae</taxon>
        <taxon>Fusarium</taxon>
        <taxon>Fusarium tricinctum species complex</taxon>
    </lineage>
</organism>
<evidence type="ECO:0000256" key="1">
    <source>
        <dbReference type="ARBA" id="ARBA00009902"/>
    </source>
</evidence>
<evidence type="ECO:0000256" key="3">
    <source>
        <dbReference type="ARBA" id="ARBA00023295"/>
    </source>
</evidence>
<evidence type="ECO:0000259" key="5">
    <source>
        <dbReference type="Pfam" id="PF00251"/>
    </source>
</evidence>
<dbReference type="PROSITE" id="PS00609">
    <property type="entry name" value="GLYCOSYL_HYDROL_F32"/>
    <property type="match status" value="1"/>
</dbReference>
<dbReference type="GO" id="GO:0005987">
    <property type="term" value="P:sucrose catabolic process"/>
    <property type="evidence" value="ECO:0007669"/>
    <property type="project" value="TreeGrafter"/>
</dbReference>
<comment type="caution">
    <text evidence="6">The sequence shown here is derived from an EMBL/GenBank/DDBJ whole genome shotgun (WGS) entry which is preliminary data.</text>
</comment>
<sequence length="998" mass="111004">MLFFWILALFILVWRLTVSHAHLSKIPQGVPWSNGRFVPYLVTQISAIWNSPKTIGEAYQKAYIYSKNGLICAFTLPFSRPEILVPQTHIHWITSQSDKMLSPTPVQHEIIGVKYAFLDSSIEKDFVAYDILRVKLNRHLPGMVPMLMDELASSVNETFGSDTEWKEVQVFLLVRKVLTKLTARLVFGGSLSEDKELLENLSKFSSAVIPSAVALSLFPPFLQPISSRLTSIFNRIYMRRALRTIGPQIEQRIAVAETGNLKDVPQDNVLTWHIEEALRKKEPRDGLADVIACRVFATMFAALESTTLTMTHALFNICATDPANQVWKCLEEEGREAFSAKVDHATVNTLEHVDSAIKETLRLHTAIKALSVQVMQPVGLDLKGFNTHLPQGSRVSVSVWGIHHDEDIYPAAYTYDAFRFVQNKEVGNKESLVSPSEKYLSFGLASFLSIATATMRGLLLSTVIGLVQYNSFTIAADSVPTGTPIEGIYNGTYRPQVHFSPPQHFMNDPNGMFRDADGLWHLYYQYNPTDVVAGNQHWGHATSKDLYHWINQPIALFPPENDTYVFSGSAVIDTNNTSGFFPDQDNGVVAIYTLSSPTVQDQAIAYSRDGGYTFEPYSKNPVISSTSTQFRDPKVIRYNDSWIMVVAYPQDFAIGIFESPDLKEWTATSNFSHHGLLGLQYECPNMIPMPYIDEDGKKQDDMWLMAISINPGAPLGGSIMEYFPGTFNGTHFEAVDAAARIADFGKDNYAGQWFYGLSDDEHPVSMAWASNWQYTSVVPTGNEGWRSAMSLPRENYLTKAKRVGWKLVSKPYDLSPVLGPELASNDSFGNGTLFVDYSDVESNALYWEVNVTGIPDTGVPSTATMNFTFSSPNTNEVVKSGYYFGGDPVFFLDRGGARGFDNIFYTDKTSLGSLATEDGSWSVSGVIDRSIYEAFLNGGVDSVTNTFFTTEPLTHMMFSTVDLPEGVEVSISVRGLKSAWEGVESDDGVVYGNNTSKP</sequence>
<dbReference type="InterPro" id="IPR013148">
    <property type="entry name" value="Glyco_hydro_32_N"/>
</dbReference>
<dbReference type="InterPro" id="IPR001128">
    <property type="entry name" value="Cyt_P450"/>
</dbReference>
<accession>A0A9P7GYY2</accession>
<dbReference type="GO" id="GO:0020037">
    <property type="term" value="F:heme binding"/>
    <property type="evidence" value="ECO:0007669"/>
    <property type="project" value="InterPro"/>
</dbReference>
<dbReference type="GO" id="GO:0004497">
    <property type="term" value="F:monooxygenase activity"/>
    <property type="evidence" value="ECO:0007669"/>
    <property type="project" value="InterPro"/>
</dbReference>
<dbReference type="InterPro" id="IPR023296">
    <property type="entry name" value="Glyco_hydro_beta-prop_sf"/>
</dbReference>
<evidence type="ECO:0000256" key="2">
    <source>
        <dbReference type="ARBA" id="ARBA00022801"/>
    </source>
</evidence>
<feature type="domain" description="Glycosyl hydrolase family 32 N-terminal" evidence="5">
    <location>
        <begin position="498"/>
        <end position="810"/>
    </location>
</feature>
<feature type="chain" id="PRO_5040128297" description="Glycosyl hydrolase family 32 N-terminal domain-containing protein" evidence="4">
    <location>
        <begin position="22"/>
        <end position="998"/>
    </location>
</feature>
<dbReference type="CDD" id="cd18622">
    <property type="entry name" value="GH32_Inu-like"/>
    <property type="match status" value="1"/>
</dbReference>
<keyword evidence="4" id="KW-0732">Signal</keyword>